<sequence>MNFSGGEWIVEALKLLAGNKILRRMYYAALVVVVVYSLAGSSVLSELIRVMVR</sequence>
<protein>
    <submittedName>
        <fullName evidence="3">Uncharacterized protein</fullName>
    </submittedName>
</protein>
<reference evidence="3" key="2">
    <citation type="submission" date="2020-02" db="EMBL/GenBank/DDBJ databases">
        <authorList>
            <consortium name="NCBI Pathogen Detection Project"/>
        </authorList>
    </citation>
    <scope>NUCLEOTIDE SEQUENCE</scope>
    <source>
        <strain evidence="4">MA.05ba 992-b</strain>
        <strain evidence="2">MA.CK_03/00002854</strain>
        <strain evidence="3">MA.CK_97/00010465</strain>
    </source>
</reference>
<feature type="transmembrane region" description="Helical" evidence="1">
    <location>
        <begin position="25"/>
        <end position="48"/>
    </location>
</feature>
<keyword evidence="1" id="KW-1133">Transmembrane helix</keyword>
<gene>
    <name evidence="3" type="ORF">G8N33_005132</name>
    <name evidence="4" type="ORF">G8R26_003276</name>
    <name evidence="2" type="ORF">G9B28_001290</name>
</gene>
<evidence type="ECO:0000313" key="4">
    <source>
        <dbReference type="EMBL" id="HAG0976306.1"/>
    </source>
</evidence>
<evidence type="ECO:0000313" key="3">
    <source>
        <dbReference type="EMBL" id="HAF2428749.1"/>
    </source>
</evidence>
<evidence type="ECO:0000256" key="1">
    <source>
        <dbReference type="SAM" id="Phobius"/>
    </source>
</evidence>
<organism evidence="3">
    <name type="scientific">Salmonella enterica</name>
    <name type="common">Salmonella choleraesuis</name>
    <dbReference type="NCBI Taxonomy" id="28901"/>
    <lineage>
        <taxon>Bacteria</taxon>
        <taxon>Pseudomonadati</taxon>
        <taxon>Pseudomonadota</taxon>
        <taxon>Gammaproteobacteria</taxon>
        <taxon>Enterobacterales</taxon>
        <taxon>Enterobacteriaceae</taxon>
        <taxon>Salmonella</taxon>
    </lineage>
</organism>
<proteinExistence type="predicted"/>
<dbReference type="RefSeq" id="WP_162803232.1">
    <property type="nucleotide sequence ID" value="NZ_CP030203.1"/>
</dbReference>
<name>A0A744HJZ8_SALER</name>
<dbReference type="EMBL" id="DAAUKG010000002">
    <property type="protein sequence ID" value="HAF1574339.1"/>
    <property type="molecule type" value="Genomic_DNA"/>
</dbReference>
<keyword evidence="1" id="KW-0812">Transmembrane</keyword>
<comment type="caution">
    <text evidence="3">The sequence shown here is derived from an EMBL/GenBank/DDBJ whole genome shotgun (WGS) entry which is preliminary data.</text>
</comment>
<dbReference type="EMBL" id="DAAXHB010000007">
    <property type="protein sequence ID" value="HAG0976306.1"/>
    <property type="molecule type" value="Genomic_DNA"/>
</dbReference>
<dbReference type="EMBL" id="DAAUOL010000077">
    <property type="protein sequence ID" value="HAF2428749.1"/>
    <property type="molecule type" value="Genomic_DNA"/>
</dbReference>
<dbReference type="AlphaFoldDB" id="A0A744HJZ8"/>
<evidence type="ECO:0000313" key="2">
    <source>
        <dbReference type="EMBL" id="HAF1574339.1"/>
    </source>
</evidence>
<keyword evidence="1" id="KW-0472">Membrane</keyword>
<reference evidence="3" key="1">
    <citation type="journal article" date="2018" name="Genome Biol.">
        <title>SKESA: strategic k-mer extension for scrupulous assemblies.</title>
        <authorList>
            <person name="Souvorov A."/>
            <person name="Agarwala R."/>
            <person name="Lipman D.J."/>
        </authorList>
    </citation>
    <scope>NUCLEOTIDE SEQUENCE</scope>
    <source>
        <strain evidence="4">MA.05ba 992-b</strain>
        <strain evidence="2">MA.CK_03/00002854</strain>
        <strain evidence="3">MA.CK_97/00010465</strain>
    </source>
</reference>
<accession>A0A744HJZ8</accession>